<gene>
    <name evidence="22" type="ORF">MANES_16G014000v8</name>
</gene>
<evidence type="ECO:0000256" key="16">
    <source>
        <dbReference type="PROSITE-ProRule" id="PRU10141"/>
    </source>
</evidence>
<keyword evidence="13" id="KW-0325">Glycoprotein</keyword>
<evidence type="ECO:0000256" key="13">
    <source>
        <dbReference type="ARBA" id="ARBA00023180"/>
    </source>
</evidence>
<dbReference type="Gene3D" id="3.30.430.20">
    <property type="entry name" value="Gnk2 domain, C-X8-C-X2-C motif"/>
    <property type="match status" value="2"/>
</dbReference>
<feature type="signal peptide" evidence="19">
    <location>
        <begin position="1"/>
        <end position="22"/>
    </location>
</feature>
<keyword evidence="9 16" id="KW-0067">ATP-binding</keyword>
<protein>
    <recommendedName>
        <fullName evidence="24">Cysteine-rich receptor-like protein kinase 10</fullName>
    </recommendedName>
</protein>
<feature type="region of interest" description="Disordered" evidence="17">
    <location>
        <begin position="649"/>
        <end position="671"/>
    </location>
</feature>
<evidence type="ECO:0000256" key="3">
    <source>
        <dbReference type="ARBA" id="ARBA00022679"/>
    </source>
</evidence>
<feature type="compositionally biased region" description="Pro residues" evidence="17">
    <location>
        <begin position="250"/>
        <end position="271"/>
    </location>
</feature>
<keyword evidence="10 18" id="KW-1133">Transmembrane helix</keyword>
<dbReference type="GO" id="GO:0007165">
    <property type="term" value="P:signal transduction"/>
    <property type="evidence" value="ECO:0000318"/>
    <property type="project" value="GO_Central"/>
</dbReference>
<keyword evidence="12" id="KW-0675">Receptor</keyword>
<dbReference type="SUPFAM" id="SSF56112">
    <property type="entry name" value="Protein kinase-like (PK-like)"/>
    <property type="match status" value="1"/>
</dbReference>
<keyword evidence="2" id="KW-0723">Serine/threonine-protein kinase</keyword>
<evidence type="ECO:0000256" key="15">
    <source>
        <dbReference type="ARBA" id="ARBA00047951"/>
    </source>
</evidence>
<evidence type="ECO:0000259" key="20">
    <source>
        <dbReference type="PROSITE" id="PS50011"/>
    </source>
</evidence>
<evidence type="ECO:0008006" key="24">
    <source>
        <dbReference type="Google" id="ProtNLM"/>
    </source>
</evidence>
<dbReference type="Proteomes" id="UP000091857">
    <property type="component" value="Chromosome 16"/>
</dbReference>
<dbReference type="Pfam" id="PF07714">
    <property type="entry name" value="PK_Tyr_Ser-Thr"/>
    <property type="match status" value="1"/>
</dbReference>
<dbReference type="FunFam" id="1.10.510.10:FF:000129">
    <property type="entry name" value="cysteine-rich receptor-like protein kinase 10"/>
    <property type="match status" value="1"/>
</dbReference>
<dbReference type="SMART" id="SM00220">
    <property type="entry name" value="S_TKc"/>
    <property type="match status" value="1"/>
</dbReference>
<comment type="caution">
    <text evidence="22">The sequence shown here is derived from an EMBL/GenBank/DDBJ whole genome shotgun (WGS) entry which is preliminary data.</text>
</comment>
<evidence type="ECO:0000256" key="7">
    <source>
        <dbReference type="ARBA" id="ARBA00022741"/>
    </source>
</evidence>
<dbReference type="Gene3D" id="3.30.200.20">
    <property type="entry name" value="Phosphorylase Kinase, domain 1"/>
    <property type="match status" value="1"/>
</dbReference>
<feature type="domain" description="Gnk2-homologous" evidence="21">
    <location>
        <begin position="25"/>
        <end position="129"/>
    </location>
</feature>
<sequence>MKSLKLFIILPFLLGVAITAGAQPIYLYHDCPNTTTFTANSTYQANLNTLLSSLSSNATVNNGGFYNISAGRDPDDVYGLFLCRGDSSSDVCQNCVTLAAQDIVQRCPVEKVAIVWYDQCLLRYSNESFFSTMRESPKVFMWNTQNISDQTRFNGILGNTMKDAAAEAANVRSGAKKFAVKQANFTAFQTLYTLSQCTPDLSSSDCVTCLQGAISDLPSCCGGKQGGRVLSPSCNIRYEVYSFYNDTATRPPPPPPSPSPVVLPPPSPGPVTRPQGKSGISAVTIVAIVVPISISIVLFCMGLCFVRRRARKKYDSVQEDDGNEISTAESLQFDLSMIEAATNNFSDDNRLGEGGFGAVYKGTLPNGREIAVKRLSTSSGQGAGEFKNEVVLLAKLQHRNLVRLIGFCLEGQEKILVYEFVPNKSLDYFLFDPEKQGQLDWERRYKIIGGIARGFLYLHEDSRLRIIHRDLKASNVLLDQDMNPKISDFGMARIFGVDQSEGNTNRVVGTYGYMSPEYAMHGQFSVKSDMYSFGVLVLEIISGKKNSSFYQTDGADDLVSYVWKHWRNGTPLEVLDPVLRDSYSRNEVLRCIQIGLLCVQEDPADRPTMATVVLMLNSYSVTLPVPQQPAFVANSRSAQSFTLKAFESDQSTTKSAQLSVDEESITEVYPR</sequence>
<feature type="compositionally biased region" description="Polar residues" evidence="17">
    <location>
        <begin position="649"/>
        <end position="658"/>
    </location>
</feature>
<dbReference type="InterPro" id="IPR000719">
    <property type="entry name" value="Prot_kinase_dom"/>
</dbReference>
<feature type="region of interest" description="Disordered" evidence="17">
    <location>
        <begin position="247"/>
        <end position="276"/>
    </location>
</feature>
<dbReference type="Pfam" id="PF01657">
    <property type="entry name" value="Stress-antifung"/>
    <property type="match status" value="2"/>
</dbReference>
<evidence type="ECO:0000256" key="12">
    <source>
        <dbReference type="ARBA" id="ARBA00023170"/>
    </source>
</evidence>
<dbReference type="PANTHER" id="PTHR27002">
    <property type="entry name" value="RECEPTOR-LIKE SERINE/THREONINE-PROTEIN KINASE SD1-8"/>
    <property type="match status" value="1"/>
</dbReference>
<accession>A0A2C9U7T2</accession>
<feature type="chain" id="PRO_5012361344" description="Cysteine-rich receptor-like protein kinase 10" evidence="19">
    <location>
        <begin position="23"/>
        <end position="671"/>
    </location>
</feature>
<dbReference type="CDD" id="cd14066">
    <property type="entry name" value="STKc_IRAK"/>
    <property type="match status" value="1"/>
</dbReference>
<evidence type="ECO:0000256" key="6">
    <source>
        <dbReference type="ARBA" id="ARBA00022737"/>
    </source>
</evidence>
<comment type="subcellular location">
    <subcellularLocation>
        <location evidence="1">Membrane</location>
        <topology evidence="1">Single-pass membrane protein</topology>
    </subcellularLocation>
</comment>
<dbReference type="InterPro" id="IPR001245">
    <property type="entry name" value="Ser-Thr/Tyr_kinase_cat_dom"/>
</dbReference>
<dbReference type="InterPro" id="IPR002902">
    <property type="entry name" value="GNK2"/>
</dbReference>
<evidence type="ECO:0000256" key="9">
    <source>
        <dbReference type="ARBA" id="ARBA00022840"/>
    </source>
</evidence>
<dbReference type="FunFam" id="3.30.200.20:FF:000142">
    <property type="entry name" value="Cysteine-rich receptor-like protein kinase 10"/>
    <property type="match status" value="1"/>
</dbReference>
<evidence type="ECO:0000256" key="10">
    <source>
        <dbReference type="ARBA" id="ARBA00022989"/>
    </source>
</evidence>
<dbReference type="EMBL" id="CM004402">
    <property type="protein sequence ID" value="OAY26006.1"/>
    <property type="molecule type" value="Genomic_DNA"/>
</dbReference>
<dbReference type="GO" id="GO:0005886">
    <property type="term" value="C:plasma membrane"/>
    <property type="evidence" value="ECO:0000318"/>
    <property type="project" value="GO_Central"/>
</dbReference>
<evidence type="ECO:0000256" key="19">
    <source>
        <dbReference type="SAM" id="SignalP"/>
    </source>
</evidence>
<evidence type="ECO:0000256" key="17">
    <source>
        <dbReference type="SAM" id="MobiDB-lite"/>
    </source>
</evidence>
<proteinExistence type="predicted"/>
<dbReference type="InterPro" id="IPR017441">
    <property type="entry name" value="Protein_kinase_ATP_BS"/>
</dbReference>
<dbReference type="AlphaFoldDB" id="A0A2C9U7T2"/>
<evidence type="ECO:0000256" key="1">
    <source>
        <dbReference type="ARBA" id="ARBA00004167"/>
    </source>
</evidence>
<evidence type="ECO:0000256" key="8">
    <source>
        <dbReference type="ARBA" id="ARBA00022777"/>
    </source>
</evidence>
<dbReference type="GO" id="GO:0009626">
    <property type="term" value="P:plant-type hypersensitive response"/>
    <property type="evidence" value="ECO:0000318"/>
    <property type="project" value="GO_Central"/>
</dbReference>
<comment type="catalytic activity">
    <reaction evidence="14">
        <text>L-seryl-[protein] + ATP = O-phospho-L-seryl-[protein] + ADP + H(+)</text>
        <dbReference type="Rhea" id="RHEA:17989"/>
        <dbReference type="Rhea" id="RHEA-COMP:9863"/>
        <dbReference type="Rhea" id="RHEA-COMP:11604"/>
        <dbReference type="ChEBI" id="CHEBI:15378"/>
        <dbReference type="ChEBI" id="CHEBI:29999"/>
        <dbReference type="ChEBI" id="CHEBI:30616"/>
        <dbReference type="ChEBI" id="CHEBI:83421"/>
        <dbReference type="ChEBI" id="CHEBI:456216"/>
    </reaction>
</comment>
<keyword evidence="7 16" id="KW-0547">Nucleotide-binding</keyword>
<dbReference type="InterPro" id="IPR008271">
    <property type="entry name" value="Ser/Thr_kinase_AS"/>
</dbReference>
<evidence type="ECO:0000256" key="2">
    <source>
        <dbReference type="ARBA" id="ARBA00022527"/>
    </source>
</evidence>
<evidence type="ECO:0000256" key="14">
    <source>
        <dbReference type="ARBA" id="ARBA00047558"/>
    </source>
</evidence>
<dbReference type="PROSITE" id="PS00108">
    <property type="entry name" value="PROTEIN_KINASE_ST"/>
    <property type="match status" value="1"/>
</dbReference>
<dbReference type="PROSITE" id="PS00107">
    <property type="entry name" value="PROTEIN_KINASE_ATP"/>
    <property type="match status" value="1"/>
</dbReference>
<feature type="binding site" evidence="16">
    <location>
        <position position="373"/>
    </location>
    <ligand>
        <name>ATP</name>
        <dbReference type="ChEBI" id="CHEBI:30616"/>
    </ligand>
</feature>
<dbReference type="GO" id="GO:0005524">
    <property type="term" value="F:ATP binding"/>
    <property type="evidence" value="ECO:0007669"/>
    <property type="project" value="UniProtKB-UniRule"/>
</dbReference>
<keyword evidence="4 18" id="KW-0812">Transmembrane</keyword>
<organism evidence="22 23">
    <name type="scientific">Manihot esculenta</name>
    <name type="common">Cassava</name>
    <name type="synonym">Jatropha manihot</name>
    <dbReference type="NCBI Taxonomy" id="3983"/>
    <lineage>
        <taxon>Eukaryota</taxon>
        <taxon>Viridiplantae</taxon>
        <taxon>Streptophyta</taxon>
        <taxon>Embryophyta</taxon>
        <taxon>Tracheophyta</taxon>
        <taxon>Spermatophyta</taxon>
        <taxon>Magnoliopsida</taxon>
        <taxon>eudicotyledons</taxon>
        <taxon>Gunneridae</taxon>
        <taxon>Pentapetalae</taxon>
        <taxon>rosids</taxon>
        <taxon>fabids</taxon>
        <taxon>Malpighiales</taxon>
        <taxon>Euphorbiaceae</taxon>
        <taxon>Crotonoideae</taxon>
        <taxon>Manihoteae</taxon>
        <taxon>Manihot</taxon>
    </lineage>
</organism>
<evidence type="ECO:0000313" key="23">
    <source>
        <dbReference type="Proteomes" id="UP000091857"/>
    </source>
</evidence>
<dbReference type="GO" id="GO:0042742">
    <property type="term" value="P:defense response to bacterium"/>
    <property type="evidence" value="ECO:0000318"/>
    <property type="project" value="GO_Central"/>
</dbReference>
<dbReference type="Gramene" id="Manes.16G014000.1.v8.1">
    <property type="protein sequence ID" value="Manes.16G014000.1.v8.1.CDS"/>
    <property type="gene ID" value="Manes.16G014000.v8.1"/>
</dbReference>
<dbReference type="FunFam" id="3.30.430.20:FF:000003">
    <property type="entry name" value="Cysteine-rich RLK (RECEPTOR-like protein kinase) 10"/>
    <property type="match status" value="1"/>
</dbReference>
<dbReference type="PANTHER" id="PTHR27002:SF1050">
    <property type="entry name" value="CYSTEINE-RICH RECEPTOR-LIKE PROTEIN KINASE 5"/>
    <property type="match status" value="1"/>
</dbReference>
<evidence type="ECO:0000256" key="5">
    <source>
        <dbReference type="ARBA" id="ARBA00022729"/>
    </source>
</evidence>
<evidence type="ECO:0000259" key="21">
    <source>
        <dbReference type="PROSITE" id="PS51473"/>
    </source>
</evidence>
<dbReference type="InterPro" id="IPR011009">
    <property type="entry name" value="Kinase-like_dom_sf"/>
</dbReference>
<evidence type="ECO:0000313" key="22">
    <source>
        <dbReference type="EMBL" id="OAY26006.1"/>
    </source>
</evidence>
<keyword evidence="6" id="KW-0677">Repeat</keyword>
<keyword evidence="8" id="KW-0418">Kinase</keyword>
<keyword evidence="23" id="KW-1185">Reference proteome</keyword>
<dbReference type="PROSITE" id="PS50011">
    <property type="entry name" value="PROTEIN_KINASE_DOM"/>
    <property type="match status" value="1"/>
</dbReference>
<reference evidence="23" key="1">
    <citation type="journal article" date="2016" name="Nat. Biotechnol.">
        <title>Sequencing wild and cultivated cassava and related species reveals extensive interspecific hybridization and genetic diversity.</title>
        <authorList>
            <person name="Bredeson J.V."/>
            <person name="Lyons J.B."/>
            <person name="Prochnik S.E."/>
            <person name="Wu G.A."/>
            <person name="Ha C.M."/>
            <person name="Edsinger-Gonzales E."/>
            <person name="Grimwood J."/>
            <person name="Schmutz J."/>
            <person name="Rabbi I.Y."/>
            <person name="Egesi C."/>
            <person name="Nauluvula P."/>
            <person name="Lebot V."/>
            <person name="Ndunguru J."/>
            <person name="Mkamilo G."/>
            <person name="Bart R.S."/>
            <person name="Setter T.L."/>
            <person name="Gleadow R.M."/>
            <person name="Kulakow P."/>
            <person name="Ferguson M.E."/>
            <person name="Rounsley S."/>
            <person name="Rokhsar D.S."/>
        </authorList>
    </citation>
    <scope>NUCLEOTIDE SEQUENCE [LARGE SCALE GENOMIC DNA]</scope>
    <source>
        <strain evidence="23">cv. AM560-2</strain>
    </source>
</reference>
<dbReference type="PROSITE" id="PS51473">
    <property type="entry name" value="GNK2"/>
    <property type="match status" value="2"/>
</dbReference>
<feature type="domain" description="Protein kinase" evidence="20">
    <location>
        <begin position="345"/>
        <end position="631"/>
    </location>
</feature>
<feature type="domain" description="Gnk2-homologous" evidence="21">
    <location>
        <begin position="135"/>
        <end position="243"/>
    </location>
</feature>
<dbReference type="GO" id="GO:0004674">
    <property type="term" value="F:protein serine/threonine kinase activity"/>
    <property type="evidence" value="ECO:0000318"/>
    <property type="project" value="GO_Central"/>
</dbReference>
<feature type="transmembrane region" description="Helical" evidence="18">
    <location>
        <begin position="280"/>
        <end position="306"/>
    </location>
</feature>
<keyword evidence="11 18" id="KW-0472">Membrane</keyword>
<dbReference type="InterPro" id="IPR038408">
    <property type="entry name" value="GNK2_sf"/>
</dbReference>
<keyword evidence="3" id="KW-0808">Transferase</keyword>
<dbReference type="FunFam" id="3.30.430.20:FF:000012">
    <property type="entry name" value="Cysteine-rich receptor-like protein kinase 25"/>
    <property type="match status" value="1"/>
</dbReference>
<dbReference type="GO" id="GO:0006979">
    <property type="term" value="P:response to oxidative stress"/>
    <property type="evidence" value="ECO:0007669"/>
    <property type="project" value="UniProtKB-ARBA"/>
</dbReference>
<name>A0A2C9U7T2_MANES</name>
<keyword evidence="5 19" id="KW-0732">Signal</keyword>
<dbReference type="CDD" id="cd23509">
    <property type="entry name" value="Gnk2-like"/>
    <property type="match status" value="2"/>
</dbReference>
<dbReference type="Gene3D" id="1.10.510.10">
    <property type="entry name" value="Transferase(Phosphotransferase) domain 1"/>
    <property type="match status" value="1"/>
</dbReference>
<evidence type="ECO:0000256" key="4">
    <source>
        <dbReference type="ARBA" id="ARBA00022692"/>
    </source>
</evidence>
<comment type="catalytic activity">
    <reaction evidence="15">
        <text>L-threonyl-[protein] + ATP = O-phospho-L-threonyl-[protein] + ADP + H(+)</text>
        <dbReference type="Rhea" id="RHEA:46608"/>
        <dbReference type="Rhea" id="RHEA-COMP:11060"/>
        <dbReference type="Rhea" id="RHEA-COMP:11605"/>
        <dbReference type="ChEBI" id="CHEBI:15378"/>
        <dbReference type="ChEBI" id="CHEBI:30013"/>
        <dbReference type="ChEBI" id="CHEBI:30616"/>
        <dbReference type="ChEBI" id="CHEBI:61977"/>
        <dbReference type="ChEBI" id="CHEBI:456216"/>
    </reaction>
</comment>
<evidence type="ECO:0000256" key="11">
    <source>
        <dbReference type="ARBA" id="ARBA00023136"/>
    </source>
</evidence>
<evidence type="ECO:0000256" key="18">
    <source>
        <dbReference type="SAM" id="Phobius"/>
    </source>
</evidence>